<keyword evidence="3" id="KW-0862">Zinc</keyword>
<evidence type="ECO:0000256" key="4">
    <source>
        <dbReference type="ARBA" id="ARBA00023125"/>
    </source>
</evidence>
<gene>
    <name evidence="6" type="ORF">DAPPUDRAFT_326114</name>
</gene>
<dbReference type="InterPro" id="IPR006612">
    <property type="entry name" value="THAP_Znf"/>
</dbReference>
<organism evidence="6 7">
    <name type="scientific">Daphnia pulex</name>
    <name type="common">Water flea</name>
    <dbReference type="NCBI Taxonomy" id="6669"/>
    <lineage>
        <taxon>Eukaryota</taxon>
        <taxon>Metazoa</taxon>
        <taxon>Ecdysozoa</taxon>
        <taxon>Arthropoda</taxon>
        <taxon>Crustacea</taxon>
        <taxon>Branchiopoda</taxon>
        <taxon>Diplostraca</taxon>
        <taxon>Cladocera</taxon>
        <taxon>Anomopoda</taxon>
        <taxon>Daphniidae</taxon>
        <taxon>Daphnia</taxon>
    </lineage>
</organism>
<protein>
    <recommendedName>
        <fullName evidence="5">THAP-type domain-containing protein</fullName>
    </recommendedName>
</protein>
<dbReference type="Pfam" id="PF05485">
    <property type="entry name" value="THAP"/>
    <property type="match status" value="1"/>
</dbReference>
<dbReference type="AlphaFoldDB" id="E9H6S1"/>
<keyword evidence="1" id="KW-0479">Metal-binding</keyword>
<feature type="domain" description="THAP-type" evidence="5">
    <location>
        <begin position="17"/>
        <end position="92"/>
    </location>
</feature>
<keyword evidence="7" id="KW-1185">Reference proteome</keyword>
<dbReference type="PhylomeDB" id="E9H6S1"/>
<keyword evidence="4" id="KW-0238">DNA-binding</keyword>
<dbReference type="InParanoid" id="E9H6S1"/>
<evidence type="ECO:0000313" key="7">
    <source>
        <dbReference type="Proteomes" id="UP000000305"/>
    </source>
</evidence>
<accession>E9H6S1</accession>
<keyword evidence="2" id="KW-0863">Zinc-finger</keyword>
<dbReference type="GO" id="GO:0008270">
    <property type="term" value="F:zinc ion binding"/>
    <property type="evidence" value="ECO:0007669"/>
    <property type="project" value="UniProtKB-KW"/>
</dbReference>
<evidence type="ECO:0000256" key="3">
    <source>
        <dbReference type="ARBA" id="ARBA00022833"/>
    </source>
</evidence>
<sequence>MSLPTVKKKKRVAHCFICGSNQDDENHRFGTFEVNTKRLSEWEKLIPKPGLKIRSAICGRHFDVDDIIKGRDVGGIFQPFKIWKLKDHAVPKHLLCNIFCKCSSGNWYVAEVTLGFLCLC</sequence>
<reference evidence="6 7" key="1">
    <citation type="journal article" date="2011" name="Science">
        <title>The ecoresponsive genome of Daphnia pulex.</title>
        <authorList>
            <person name="Colbourne J.K."/>
            <person name="Pfrender M.E."/>
            <person name="Gilbert D."/>
            <person name="Thomas W.K."/>
            <person name="Tucker A."/>
            <person name="Oakley T.H."/>
            <person name="Tokishita S."/>
            <person name="Aerts A."/>
            <person name="Arnold G.J."/>
            <person name="Basu M.K."/>
            <person name="Bauer D.J."/>
            <person name="Caceres C.E."/>
            <person name="Carmel L."/>
            <person name="Casola C."/>
            <person name="Choi J.H."/>
            <person name="Detter J.C."/>
            <person name="Dong Q."/>
            <person name="Dusheyko S."/>
            <person name="Eads B.D."/>
            <person name="Frohlich T."/>
            <person name="Geiler-Samerotte K.A."/>
            <person name="Gerlach D."/>
            <person name="Hatcher P."/>
            <person name="Jogdeo S."/>
            <person name="Krijgsveld J."/>
            <person name="Kriventseva E.V."/>
            <person name="Kultz D."/>
            <person name="Laforsch C."/>
            <person name="Lindquist E."/>
            <person name="Lopez J."/>
            <person name="Manak J.R."/>
            <person name="Muller J."/>
            <person name="Pangilinan J."/>
            <person name="Patwardhan R.P."/>
            <person name="Pitluck S."/>
            <person name="Pritham E.J."/>
            <person name="Rechtsteiner A."/>
            <person name="Rho M."/>
            <person name="Rogozin I.B."/>
            <person name="Sakarya O."/>
            <person name="Salamov A."/>
            <person name="Schaack S."/>
            <person name="Shapiro H."/>
            <person name="Shiga Y."/>
            <person name="Skalitzky C."/>
            <person name="Smith Z."/>
            <person name="Souvorov A."/>
            <person name="Sung W."/>
            <person name="Tang Z."/>
            <person name="Tsuchiya D."/>
            <person name="Tu H."/>
            <person name="Vos H."/>
            <person name="Wang M."/>
            <person name="Wolf Y.I."/>
            <person name="Yamagata H."/>
            <person name="Yamada T."/>
            <person name="Ye Y."/>
            <person name="Shaw J.R."/>
            <person name="Andrews J."/>
            <person name="Crease T.J."/>
            <person name="Tang H."/>
            <person name="Lucas S.M."/>
            <person name="Robertson H.M."/>
            <person name="Bork P."/>
            <person name="Koonin E.V."/>
            <person name="Zdobnov E.M."/>
            <person name="Grigoriev I.V."/>
            <person name="Lynch M."/>
            <person name="Boore J.L."/>
        </authorList>
    </citation>
    <scope>NUCLEOTIDE SEQUENCE [LARGE SCALE GENOMIC DNA]</scope>
</reference>
<name>E9H6S1_DAPPU</name>
<dbReference type="SUPFAM" id="SSF57716">
    <property type="entry name" value="Glucocorticoid receptor-like (DNA-binding domain)"/>
    <property type="match status" value="1"/>
</dbReference>
<dbReference type="Proteomes" id="UP000000305">
    <property type="component" value="Unassembled WGS sequence"/>
</dbReference>
<dbReference type="EMBL" id="GL732598">
    <property type="protein sequence ID" value="EFX72585.1"/>
    <property type="molecule type" value="Genomic_DNA"/>
</dbReference>
<evidence type="ECO:0000256" key="2">
    <source>
        <dbReference type="ARBA" id="ARBA00022771"/>
    </source>
</evidence>
<evidence type="ECO:0000259" key="5">
    <source>
        <dbReference type="Pfam" id="PF05485"/>
    </source>
</evidence>
<dbReference type="HOGENOM" id="CLU_2051965_0_0_1"/>
<proteinExistence type="predicted"/>
<dbReference type="KEGG" id="dpx:DAPPUDRAFT_326114"/>
<dbReference type="OrthoDB" id="6376755at2759"/>
<evidence type="ECO:0000313" key="6">
    <source>
        <dbReference type="EMBL" id="EFX72585.1"/>
    </source>
</evidence>
<evidence type="ECO:0000256" key="1">
    <source>
        <dbReference type="ARBA" id="ARBA00022723"/>
    </source>
</evidence>
<dbReference type="GO" id="GO:0003677">
    <property type="term" value="F:DNA binding"/>
    <property type="evidence" value="ECO:0007669"/>
    <property type="project" value="UniProtKB-KW"/>
</dbReference>